<dbReference type="SUPFAM" id="SSF46785">
    <property type="entry name" value="Winged helix' DNA-binding domain"/>
    <property type="match status" value="1"/>
</dbReference>
<evidence type="ECO:0000313" key="6">
    <source>
        <dbReference type="EMBL" id="SFE56122.1"/>
    </source>
</evidence>
<dbReference type="OrthoDB" id="9072091at2"/>
<dbReference type="RefSeq" id="WP_092938215.1">
    <property type="nucleotide sequence ID" value="NZ_FONX01000003.1"/>
</dbReference>
<keyword evidence="7" id="KW-1185">Reference proteome</keyword>
<dbReference type="CDD" id="cd08422">
    <property type="entry name" value="PBP2_CrgA_like"/>
    <property type="match status" value="1"/>
</dbReference>
<dbReference type="Pfam" id="PF00126">
    <property type="entry name" value="HTH_1"/>
    <property type="match status" value="1"/>
</dbReference>
<dbReference type="STRING" id="1177982.SAMN04489711_10323"/>
<protein>
    <submittedName>
        <fullName evidence="6">DNA-binding transcriptional regulator, LysR family</fullName>
    </submittedName>
</protein>
<dbReference type="InterPro" id="IPR005119">
    <property type="entry name" value="LysR_subst-bd"/>
</dbReference>
<keyword evidence="4" id="KW-0804">Transcription</keyword>
<sequence>MDSPRTHDIGWELYRSCLAVLREGSLSAAARALGLTQPTIGRHIAALEEALGLVLFTRSQQGLLPTEAALALQSHAEAMGHAAAALVRAAHAQGGGVRGTVRVSASHVIGTEVLPPVLARLQAEHPELTVELALSDRMHDLLQREADIAIRMAEPRQEALVARRVGAVDLGLHAHPDYLRRQGTPQSLADLEGHRLIGFDAETPFIRSARQRFPAWQRERFSLRSDSDLAQLACIRAGLGLGICQTGLALRAPALVRVLPGDFAWGLETWVVMHEDLRHSPRCRATFDALVAGLQRYLADGAGVPA</sequence>
<dbReference type="GO" id="GO:0043565">
    <property type="term" value="F:sequence-specific DNA binding"/>
    <property type="evidence" value="ECO:0007669"/>
    <property type="project" value="TreeGrafter"/>
</dbReference>
<organism evidence="6 7">
    <name type="scientific">Paracidovorax wautersii</name>
    <dbReference type="NCBI Taxonomy" id="1177982"/>
    <lineage>
        <taxon>Bacteria</taxon>
        <taxon>Pseudomonadati</taxon>
        <taxon>Pseudomonadota</taxon>
        <taxon>Betaproteobacteria</taxon>
        <taxon>Burkholderiales</taxon>
        <taxon>Comamonadaceae</taxon>
        <taxon>Paracidovorax</taxon>
    </lineage>
</organism>
<dbReference type="InterPro" id="IPR000847">
    <property type="entry name" value="LysR_HTH_N"/>
</dbReference>
<keyword evidence="3 6" id="KW-0238">DNA-binding</keyword>
<evidence type="ECO:0000256" key="3">
    <source>
        <dbReference type="ARBA" id="ARBA00023125"/>
    </source>
</evidence>
<dbReference type="SUPFAM" id="SSF53850">
    <property type="entry name" value="Periplasmic binding protein-like II"/>
    <property type="match status" value="1"/>
</dbReference>
<comment type="similarity">
    <text evidence="1">Belongs to the LysR transcriptional regulatory family.</text>
</comment>
<reference evidence="7" key="1">
    <citation type="submission" date="2016-10" db="EMBL/GenBank/DDBJ databases">
        <authorList>
            <person name="Varghese N."/>
            <person name="Submissions S."/>
        </authorList>
    </citation>
    <scope>NUCLEOTIDE SEQUENCE [LARGE SCALE GENOMIC DNA]</scope>
    <source>
        <strain evidence="7">DSM 27981</strain>
    </source>
</reference>
<proteinExistence type="inferred from homology"/>
<feature type="domain" description="HTH lysR-type" evidence="5">
    <location>
        <begin position="18"/>
        <end position="66"/>
    </location>
</feature>
<dbReference type="Proteomes" id="UP000199119">
    <property type="component" value="Unassembled WGS sequence"/>
</dbReference>
<evidence type="ECO:0000259" key="5">
    <source>
        <dbReference type="PROSITE" id="PS50931"/>
    </source>
</evidence>
<evidence type="ECO:0000256" key="1">
    <source>
        <dbReference type="ARBA" id="ARBA00009437"/>
    </source>
</evidence>
<dbReference type="InterPro" id="IPR036390">
    <property type="entry name" value="WH_DNA-bd_sf"/>
</dbReference>
<evidence type="ECO:0000256" key="4">
    <source>
        <dbReference type="ARBA" id="ARBA00023163"/>
    </source>
</evidence>
<dbReference type="PROSITE" id="PS50931">
    <property type="entry name" value="HTH_LYSR"/>
    <property type="match status" value="1"/>
</dbReference>
<dbReference type="EMBL" id="FONX01000003">
    <property type="protein sequence ID" value="SFE56122.1"/>
    <property type="molecule type" value="Genomic_DNA"/>
</dbReference>
<dbReference type="PRINTS" id="PR00039">
    <property type="entry name" value="HTHLYSR"/>
</dbReference>
<dbReference type="Gene3D" id="3.40.190.290">
    <property type="match status" value="1"/>
</dbReference>
<dbReference type="Pfam" id="PF03466">
    <property type="entry name" value="LysR_substrate"/>
    <property type="match status" value="1"/>
</dbReference>
<accession>A0A1I2BIV8</accession>
<dbReference type="InterPro" id="IPR058163">
    <property type="entry name" value="LysR-type_TF_proteobact-type"/>
</dbReference>
<evidence type="ECO:0000313" key="7">
    <source>
        <dbReference type="Proteomes" id="UP000199119"/>
    </source>
</evidence>
<dbReference type="Gene3D" id="1.10.10.10">
    <property type="entry name" value="Winged helix-like DNA-binding domain superfamily/Winged helix DNA-binding domain"/>
    <property type="match status" value="1"/>
</dbReference>
<name>A0A1I2BIV8_9BURK</name>
<dbReference type="PANTHER" id="PTHR30537:SF3">
    <property type="entry name" value="TRANSCRIPTIONAL REGULATORY PROTEIN"/>
    <property type="match status" value="1"/>
</dbReference>
<dbReference type="GO" id="GO:0003700">
    <property type="term" value="F:DNA-binding transcription factor activity"/>
    <property type="evidence" value="ECO:0007669"/>
    <property type="project" value="InterPro"/>
</dbReference>
<dbReference type="AlphaFoldDB" id="A0A1I2BIV8"/>
<dbReference type="InterPro" id="IPR036388">
    <property type="entry name" value="WH-like_DNA-bd_sf"/>
</dbReference>
<gene>
    <name evidence="6" type="ORF">SAMN04489711_10323</name>
</gene>
<dbReference type="GO" id="GO:0006351">
    <property type="term" value="P:DNA-templated transcription"/>
    <property type="evidence" value="ECO:0007669"/>
    <property type="project" value="TreeGrafter"/>
</dbReference>
<evidence type="ECO:0000256" key="2">
    <source>
        <dbReference type="ARBA" id="ARBA00023015"/>
    </source>
</evidence>
<dbReference type="PANTHER" id="PTHR30537">
    <property type="entry name" value="HTH-TYPE TRANSCRIPTIONAL REGULATOR"/>
    <property type="match status" value="1"/>
</dbReference>
<keyword evidence="2" id="KW-0805">Transcription regulation</keyword>